<sequence length="187" mass="21044">MTVDDFAAHADFRAVEHLLVDAPPEAAYPALRHLDLLTIRSRVAGMAMWLRGMPARLRRHRLPRQRTRLTFDDLVAGGDWALLGEQPGREAVFGAVGRFWTPIVRPEPVSAEEFAEYGRPRRGKIVMSVSVRPYGRGGSLMTYDVRTTLTDPLTRRVFGVYWRTAAPFVRTIMRATLRAAAERATAV</sequence>
<reference evidence="1 2" key="1">
    <citation type="journal article" date="2007" name="Nat. Biotechnol.">
        <title>Complete genome sequence of the erythromycin-producing bacterium Saccharopolyspora erythraea NRRL23338.</title>
        <authorList>
            <person name="Oliynyk M."/>
            <person name="Samborskyy M."/>
            <person name="Lester J.B."/>
            <person name="Mironenko T."/>
            <person name="Scott N."/>
            <person name="Dickens S."/>
            <person name="Haydock S.F."/>
            <person name="Leadlay P.F."/>
        </authorList>
    </citation>
    <scope>NUCLEOTIDE SEQUENCE [LARGE SCALE GENOMIC DNA]</scope>
    <source>
        <strain evidence="2">ATCC 11635 / DSM 40517 / JCM 4748 / NBRC 13426 / NCIMB 8594 / NRRL 2338</strain>
    </source>
</reference>
<accession>A4FCE5</accession>
<dbReference type="RefSeq" id="WP_009947112.1">
    <property type="nucleotide sequence ID" value="NC_009142.1"/>
</dbReference>
<dbReference type="KEGG" id="sen:SACE_2422"/>
<dbReference type="Proteomes" id="UP000006728">
    <property type="component" value="Chromosome"/>
</dbReference>
<evidence type="ECO:0000313" key="2">
    <source>
        <dbReference type="Proteomes" id="UP000006728"/>
    </source>
</evidence>
<proteinExistence type="predicted"/>
<dbReference type="eggNOG" id="ENOG50332R2">
    <property type="taxonomic scope" value="Bacteria"/>
</dbReference>
<keyword evidence="2" id="KW-1185">Reference proteome</keyword>
<dbReference type="HOGENOM" id="CLU_108535_1_0_11"/>
<evidence type="ECO:0008006" key="3">
    <source>
        <dbReference type="Google" id="ProtNLM"/>
    </source>
</evidence>
<dbReference type="OrthoDB" id="5464833at2"/>
<dbReference type="EMBL" id="AM420293">
    <property type="protein sequence ID" value="CAM01720.1"/>
    <property type="molecule type" value="Genomic_DNA"/>
</dbReference>
<name>A4FCE5_SACEN</name>
<evidence type="ECO:0000313" key="1">
    <source>
        <dbReference type="EMBL" id="CAM01720.1"/>
    </source>
</evidence>
<organism evidence="1 2">
    <name type="scientific">Saccharopolyspora erythraea (strain ATCC 11635 / DSM 40517 / JCM 4748 / NBRC 13426 / NCIMB 8594 / NRRL 2338)</name>
    <dbReference type="NCBI Taxonomy" id="405948"/>
    <lineage>
        <taxon>Bacteria</taxon>
        <taxon>Bacillati</taxon>
        <taxon>Actinomycetota</taxon>
        <taxon>Actinomycetes</taxon>
        <taxon>Pseudonocardiales</taxon>
        <taxon>Pseudonocardiaceae</taxon>
        <taxon>Saccharopolyspora</taxon>
    </lineage>
</organism>
<protein>
    <recommendedName>
        <fullName evidence="3">DUF2867 domain-containing protein</fullName>
    </recommendedName>
</protein>
<gene>
    <name evidence="1" type="ordered locus">SACE_2422</name>
</gene>
<dbReference type="STRING" id="405948.SACE_2422"/>
<dbReference type="AlphaFoldDB" id="A4FCE5"/>